<dbReference type="GO" id="GO:0006749">
    <property type="term" value="P:glutathione metabolic process"/>
    <property type="evidence" value="ECO:0007669"/>
    <property type="project" value="TreeGrafter"/>
</dbReference>
<dbReference type="PROSITE" id="PS50404">
    <property type="entry name" value="GST_NTER"/>
    <property type="match status" value="1"/>
</dbReference>
<name>A0AAD7EJD8_9AGAR</name>
<reference evidence="4" key="1">
    <citation type="submission" date="2023-03" db="EMBL/GenBank/DDBJ databases">
        <title>Massive genome expansion in bonnet fungi (Mycena s.s.) driven by repeated elements and novel gene families across ecological guilds.</title>
        <authorList>
            <consortium name="Lawrence Berkeley National Laboratory"/>
            <person name="Harder C.B."/>
            <person name="Miyauchi S."/>
            <person name="Viragh M."/>
            <person name="Kuo A."/>
            <person name="Thoen E."/>
            <person name="Andreopoulos B."/>
            <person name="Lu D."/>
            <person name="Skrede I."/>
            <person name="Drula E."/>
            <person name="Henrissat B."/>
            <person name="Morin E."/>
            <person name="Kohler A."/>
            <person name="Barry K."/>
            <person name="LaButti K."/>
            <person name="Morin E."/>
            <person name="Salamov A."/>
            <person name="Lipzen A."/>
            <person name="Mereny Z."/>
            <person name="Hegedus B."/>
            <person name="Baldrian P."/>
            <person name="Stursova M."/>
            <person name="Weitz H."/>
            <person name="Taylor A."/>
            <person name="Grigoriev I.V."/>
            <person name="Nagy L.G."/>
            <person name="Martin F."/>
            <person name="Kauserud H."/>
        </authorList>
    </citation>
    <scope>NUCLEOTIDE SEQUENCE</scope>
    <source>
        <strain evidence="4">CBHHK002</strain>
    </source>
</reference>
<proteinExistence type="predicted"/>
<evidence type="ECO:0000313" key="4">
    <source>
        <dbReference type="EMBL" id="KAJ7330808.1"/>
    </source>
</evidence>
<accession>A0AAD7EJD8</accession>
<evidence type="ECO:0000259" key="3">
    <source>
        <dbReference type="PROSITE" id="PS50404"/>
    </source>
</evidence>
<keyword evidence="2" id="KW-0808">Transferase</keyword>
<evidence type="ECO:0000313" key="5">
    <source>
        <dbReference type="Proteomes" id="UP001218218"/>
    </source>
</evidence>
<dbReference type="InterPro" id="IPR004045">
    <property type="entry name" value="Glutathione_S-Trfase_N"/>
</dbReference>
<dbReference type="Gene3D" id="3.40.30.10">
    <property type="entry name" value="Glutaredoxin"/>
    <property type="match status" value="1"/>
</dbReference>
<dbReference type="PANTHER" id="PTHR43900">
    <property type="entry name" value="GLUTATHIONE S-TRANSFERASE RHO"/>
    <property type="match status" value="1"/>
</dbReference>
<protein>
    <recommendedName>
        <fullName evidence="1">glutathione transferase</fullName>
        <ecNumber evidence="1">2.5.1.18</ecNumber>
    </recommendedName>
</protein>
<organism evidence="4 5">
    <name type="scientific">Mycena albidolilacea</name>
    <dbReference type="NCBI Taxonomy" id="1033008"/>
    <lineage>
        <taxon>Eukaryota</taxon>
        <taxon>Fungi</taxon>
        <taxon>Dikarya</taxon>
        <taxon>Basidiomycota</taxon>
        <taxon>Agaricomycotina</taxon>
        <taxon>Agaricomycetes</taxon>
        <taxon>Agaricomycetidae</taxon>
        <taxon>Agaricales</taxon>
        <taxon>Marasmiineae</taxon>
        <taxon>Mycenaceae</taxon>
        <taxon>Mycena</taxon>
    </lineage>
</organism>
<gene>
    <name evidence="4" type="ORF">DFH08DRAFT_708616</name>
</gene>
<dbReference type="SUPFAM" id="SSF52833">
    <property type="entry name" value="Thioredoxin-like"/>
    <property type="match status" value="1"/>
</dbReference>
<dbReference type="GO" id="GO:0043295">
    <property type="term" value="F:glutathione binding"/>
    <property type="evidence" value="ECO:0007669"/>
    <property type="project" value="TreeGrafter"/>
</dbReference>
<dbReference type="Proteomes" id="UP001218218">
    <property type="component" value="Unassembled WGS sequence"/>
</dbReference>
<dbReference type="Pfam" id="PF13409">
    <property type="entry name" value="GST_N_2"/>
    <property type="match status" value="1"/>
</dbReference>
<feature type="domain" description="GST N-terminal" evidence="3">
    <location>
        <begin position="1"/>
        <end position="53"/>
    </location>
</feature>
<comment type="caution">
    <text evidence="4">The sequence shown here is derived from an EMBL/GenBank/DDBJ whole genome shotgun (WGS) entry which is preliminary data.</text>
</comment>
<dbReference type="EC" id="2.5.1.18" evidence="1"/>
<keyword evidence="5" id="KW-1185">Reference proteome</keyword>
<dbReference type="AlphaFoldDB" id="A0AAD7EJD8"/>
<dbReference type="GO" id="GO:0004364">
    <property type="term" value="F:glutathione transferase activity"/>
    <property type="evidence" value="ECO:0007669"/>
    <property type="project" value="UniProtKB-EC"/>
</dbReference>
<evidence type="ECO:0000256" key="1">
    <source>
        <dbReference type="ARBA" id="ARBA00012452"/>
    </source>
</evidence>
<dbReference type="EMBL" id="JARIHO010000036">
    <property type="protein sequence ID" value="KAJ7330808.1"/>
    <property type="molecule type" value="Genomic_DNA"/>
</dbReference>
<sequence>MRAHREISEQKTAKYLAIHPFRQVPAIVNDNGFILYESRAICRYLAKKYADKGPPLLLRGLQERAVFEQAAPVQFANCHPHCQKIT</sequence>
<dbReference type="InterPro" id="IPR036249">
    <property type="entry name" value="Thioredoxin-like_sf"/>
</dbReference>
<evidence type="ECO:0000256" key="2">
    <source>
        <dbReference type="ARBA" id="ARBA00022679"/>
    </source>
</evidence>
<dbReference type="PANTHER" id="PTHR43900:SF3">
    <property type="entry name" value="GLUTATHIONE S-TRANSFERASE RHO"/>
    <property type="match status" value="1"/>
</dbReference>
<dbReference type="GO" id="GO:0005737">
    <property type="term" value="C:cytoplasm"/>
    <property type="evidence" value="ECO:0007669"/>
    <property type="project" value="TreeGrafter"/>
</dbReference>